<dbReference type="PANTHER" id="PTHR46082:SF6">
    <property type="entry name" value="AAA+ ATPASE DOMAIN-CONTAINING PROTEIN-RELATED"/>
    <property type="match status" value="1"/>
</dbReference>
<evidence type="ECO:0000313" key="3">
    <source>
        <dbReference type="Proteomes" id="UP000256794"/>
    </source>
</evidence>
<organism evidence="2 3">
    <name type="scientific">Paracoccus versutus</name>
    <name type="common">Thiobacillus versutus</name>
    <dbReference type="NCBI Taxonomy" id="34007"/>
    <lineage>
        <taxon>Bacteria</taxon>
        <taxon>Pseudomonadati</taxon>
        <taxon>Pseudomonadota</taxon>
        <taxon>Alphaproteobacteria</taxon>
        <taxon>Rhodobacterales</taxon>
        <taxon>Paracoccaceae</taxon>
        <taxon>Paracoccus</taxon>
    </lineage>
</organism>
<protein>
    <submittedName>
        <fullName evidence="2">Tetratricopeptide repeat protein</fullName>
    </submittedName>
</protein>
<reference evidence="2 3" key="1">
    <citation type="submission" date="2018-08" db="EMBL/GenBank/DDBJ databases">
        <title>Genomic Encyclopedia of Archaeal and Bacterial Type Strains, Phase II (KMG-II): from individual species to whole genera.</title>
        <authorList>
            <person name="Goeker M."/>
        </authorList>
    </citation>
    <scope>NUCLEOTIDE SEQUENCE [LARGE SCALE GENOMIC DNA]</scope>
    <source>
        <strain evidence="2 3">DSM 582</strain>
    </source>
</reference>
<dbReference type="EMBL" id="QUMX01000019">
    <property type="protein sequence ID" value="REG45809.1"/>
    <property type="molecule type" value="Genomic_DNA"/>
</dbReference>
<dbReference type="Pfam" id="PF12770">
    <property type="entry name" value="CHAT"/>
    <property type="match status" value="1"/>
</dbReference>
<dbReference type="SUPFAM" id="SSF48452">
    <property type="entry name" value="TPR-like"/>
    <property type="match status" value="2"/>
</dbReference>
<proteinExistence type="predicted"/>
<dbReference type="Gene3D" id="1.25.40.10">
    <property type="entry name" value="Tetratricopeptide repeat domain"/>
    <property type="match status" value="2"/>
</dbReference>
<dbReference type="InterPro" id="IPR053137">
    <property type="entry name" value="NLR-like"/>
</dbReference>
<keyword evidence="3" id="KW-1185">Reference proteome</keyword>
<dbReference type="Pfam" id="PF13424">
    <property type="entry name" value="TPR_12"/>
    <property type="match status" value="2"/>
</dbReference>
<dbReference type="Proteomes" id="UP000256794">
    <property type="component" value="Unassembled WGS sequence"/>
</dbReference>
<sequence>MRYGLQADWIPQETTLSLGGIGSWGTLPMPAIRGTASILLAGLLAGWCCIAPVHARPVKLPTIEAVEAHVDAGRHAEALEGYRLLLDQAQGSEALQIAVRLAEIANATGQPHLALEALGPRLTEAAIAAPELFDAGQELLVEAASMTGRLDMAISAARRLVAFRRDTWGEDAPALQAGRLTLSGLLDQQGRHDEARALREEAFAVLAKGDPELYLRMLNNTAIVLQDGGALDEAAQVFARLIAALEEDGASLSLGITHFNAAILDRDRRRHDAAIDHHRRAIEILEAVAGPDSAHTIAAIGGLGQTYAFAGRPASAMPLLRDALERARRALGDSDDTMLQANNLAAVLRTLGRFAEAEPLDREAYGWREANLGPAHPATLTSRKNLALDLVGLDRPDEAKAHYDAITATLEGTRGPDNPLTRDMRLERDMIAALTGTAPAEGFDLDAISDRAEPSGDNVLLANRLAGIAGRRGDERTELALNRLSLRLADAWHGPYHPTTLAMLTNVARSESALDTEESLATYVELERRLRIWSRREFASTSDPATLEQVATTTRENIGDIMRYSFHALRDKPQVMQLVGRLLVEWKAPGSLERALLDGLRDRLPPEDLALLERVRALRAESLSRPDATDADLAMAEARLAERIGGLARLEGEGQRSYEAILAGLAEGEAVLDFLSVPLRSASGKVEERIFAMMAWHGGDAMLADLGLAADFEALIPPDGKLMTEAARRKLHDMTVGRFGARVAKVGRLFVVPDGVTHLIPFDGLLDGQGRPLIETRDVRILRNARAIPPADREQVAQPGPMLLVGAVDYGPDGMSALPASGPEVEAIAARMTAAGYEPEILRGTDAGEAEVRATSGGRRILHFATHGFFRPVEAGETAPLWRAGIALAGAGNGDEARQAADDGILYAAEVASWDLSGVDLVVLSACDTAQGDRSYVEGLNGLPSALAIAGARRSLLARWPVGDRGAAIFMDRFYAHLAATGSYDEAMRHTKLDAIEGRLDVEDDTWLAFALIAN</sequence>
<comment type="caution">
    <text evidence="2">The sequence shown here is derived from an EMBL/GenBank/DDBJ whole genome shotgun (WGS) entry which is preliminary data.</text>
</comment>
<name>A0AAQ0KL57_PARVE</name>
<gene>
    <name evidence="2" type="ORF">ATH84_101977</name>
</gene>
<evidence type="ECO:0000313" key="2">
    <source>
        <dbReference type="EMBL" id="REG45809.1"/>
    </source>
</evidence>
<dbReference type="AlphaFoldDB" id="A0AAQ0KL57"/>
<dbReference type="InterPro" id="IPR024983">
    <property type="entry name" value="CHAT_dom"/>
</dbReference>
<evidence type="ECO:0000259" key="1">
    <source>
        <dbReference type="Pfam" id="PF12770"/>
    </source>
</evidence>
<dbReference type="PANTHER" id="PTHR46082">
    <property type="entry name" value="ATP/GTP-BINDING PROTEIN-RELATED"/>
    <property type="match status" value="1"/>
</dbReference>
<accession>A0AAQ0KL57</accession>
<dbReference type="InterPro" id="IPR011990">
    <property type="entry name" value="TPR-like_helical_dom_sf"/>
</dbReference>
<feature type="domain" description="CHAT" evidence="1">
    <location>
        <begin position="729"/>
        <end position="1012"/>
    </location>
</feature>